<evidence type="ECO:0000256" key="7">
    <source>
        <dbReference type="ARBA" id="ARBA00022840"/>
    </source>
</evidence>
<evidence type="ECO:0000256" key="12">
    <source>
        <dbReference type="ARBA" id="ARBA00034808"/>
    </source>
</evidence>
<dbReference type="InterPro" id="IPR038726">
    <property type="entry name" value="PDDEXK_AddAB-type"/>
</dbReference>
<accession>A0A7T3REC7</accession>
<dbReference type="InterPro" id="IPR014016">
    <property type="entry name" value="UvrD-like_ATP-bd"/>
</dbReference>
<sequence>MAKELDKKQIQAKEIMRNSVVSAGAGSGKTTVLAERFCYLVTQKNIGVEQILTLTFTKKATVEMKSRIFTTLREAAQNGNDLAKKAVENFNNAQIMTLDSYCASVARQGAHLYGIKPDFTQDKDSAEDNILKTALPFLLKNRDNPAVRMLAEKYSFDAIAQKFFSDTVQKYSSVANPIDFKKDLLKQKDAAVTAWRKYSEAASDCVDRMREIYFELDKKRQELTTIAAIFAQLENYYEDTESGIPKVERPVINSEDIENGDTAKMQEYISSMAGFCSVKNTVKEFKETLSSLYAALKQLCSILNFVWGYSTAEKAAELLEEFQEAVNDTKRTTGILTFRDISELALKILTEQPKIRAEEKKRFKAIMIDEFQDNNELQRKMLFLLAQKESVNEEGPARAEDLCPEKLFFVGDEKQSIYKFRGADVSVFRKLKDTLKGEDGGGNLELTTNYRSDAELIHAFNTIFGGEVYNPNFTEQQKQDPGHIPSVFTPEAQAPENTPAYEALYSGVEILAEKTATFAEKKVKVHLIKKDDSKNEELLSAKESEAAWVASEIDRLVNVEKKYKASDIAILLKATSNQNIFERMLLQHSIPYSTETFKGIFGDGPVNDLFSYLSICVYPQDRNSYAKVLCSPFVNLSEEEAQNVLALNLDPFDDSARGAVNAESLSKWDNAAENFRKTVELSKIQPLTKTLSTLWYDLGYRYETLWNESVKMYSSLYDILFELARNSDLVPESLATFIDGIRTYQDETKKLQDIDIPLEQRDAVHIMTIHKSKGLQFPVVFVCDIEYEGQKEKNGEPVYMSPEFGLSVNTLPAPFCLKIDCGKIDAKRNYFYDTQKDVSQAQLSAELRRLAYVAFTRAEHELYITGCFEGRFSSSKKIEPFAYIPGKIPNSDDSTNQSLEFPRTIFTVLCPLFQYFSPERKPDISQLAPWNFESTECIDRSEIFEKTDSCKENTSDNKILAAKKMQEEIECATVTQKEDVPNIHISPSHIHIADDETSRADTEYFAEDAPFQEINEIVKSTETQGEAAFSFANFGTIAHLYMQNAIEGMQTEIPKSEITGLNGSKTKLAAIKKACEKMRDEFLKTELASCALASSWKRTEWAFRSRINTKEGERILKGTMDLVFKDKQGNYTIVDFKTNQSVAPEIYYSQLACYRQALLQITGGKAKIKCILYYLRFAKPVDITAECENTVIEDAVSEVI</sequence>
<dbReference type="GO" id="GO:0003677">
    <property type="term" value="F:DNA binding"/>
    <property type="evidence" value="ECO:0007669"/>
    <property type="project" value="UniProtKB-KW"/>
</dbReference>
<keyword evidence="6" id="KW-0269">Exonuclease</keyword>
<comment type="catalytic activity">
    <reaction evidence="13">
        <text>ATP + H2O = ADP + phosphate + H(+)</text>
        <dbReference type="Rhea" id="RHEA:13065"/>
        <dbReference type="ChEBI" id="CHEBI:15377"/>
        <dbReference type="ChEBI" id="CHEBI:15378"/>
        <dbReference type="ChEBI" id="CHEBI:30616"/>
        <dbReference type="ChEBI" id="CHEBI:43474"/>
        <dbReference type="ChEBI" id="CHEBI:456216"/>
        <dbReference type="EC" id="5.6.2.4"/>
    </reaction>
</comment>
<dbReference type="SUPFAM" id="SSF52540">
    <property type="entry name" value="P-loop containing nucleoside triphosphate hydrolases"/>
    <property type="match status" value="1"/>
</dbReference>
<dbReference type="SUPFAM" id="SSF52980">
    <property type="entry name" value="Restriction endonuclease-like"/>
    <property type="match status" value="1"/>
</dbReference>
<dbReference type="PROSITE" id="PS51198">
    <property type="entry name" value="UVRD_HELICASE_ATP_BIND"/>
    <property type="match status" value="1"/>
</dbReference>
<keyword evidence="9" id="KW-0234">DNA repair</keyword>
<dbReference type="InterPro" id="IPR000212">
    <property type="entry name" value="DNA_helicase_UvrD/REP"/>
</dbReference>
<evidence type="ECO:0000256" key="5">
    <source>
        <dbReference type="ARBA" id="ARBA00022806"/>
    </source>
</evidence>
<evidence type="ECO:0000256" key="6">
    <source>
        <dbReference type="ARBA" id="ARBA00022839"/>
    </source>
</evidence>
<dbReference type="GO" id="GO:0043138">
    <property type="term" value="F:3'-5' DNA helicase activity"/>
    <property type="evidence" value="ECO:0007669"/>
    <property type="project" value="UniProtKB-EC"/>
</dbReference>
<dbReference type="GO" id="GO:0005524">
    <property type="term" value="F:ATP binding"/>
    <property type="evidence" value="ECO:0007669"/>
    <property type="project" value="UniProtKB-UniRule"/>
</dbReference>
<dbReference type="RefSeq" id="WP_198443092.1">
    <property type="nucleotide sequence ID" value="NZ_CBCSHE010000016.1"/>
</dbReference>
<reference evidence="17 18" key="1">
    <citation type="submission" date="2020-11" db="EMBL/GenBank/DDBJ databases">
        <title>Treponema Peruensis nv. sp., first commensal Treponema isolated from human feces.</title>
        <authorList>
            <person name="Belkhou C."/>
            <person name="Raes J."/>
        </authorList>
    </citation>
    <scope>NUCLEOTIDE SEQUENCE [LARGE SCALE GENOMIC DNA]</scope>
    <source>
        <strain evidence="17 18">RCC2812</strain>
    </source>
</reference>
<dbReference type="InterPro" id="IPR014017">
    <property type="entry name" value="DNA_helicase_UvrD-like_C"/>
</dbReference>
<evidence type="ECO:0000256" key="1">
    <source>
        <dbReference type="ARBA" id="ARBA00022722"/>
    </source>
</evidence>
<keyword evidence="18" id="KW-1185">Reference proteome</keyword>
<keyword evidence="5 14" id="KW-0347">Helicase</keyword>
<keyword evidence="7 14" id="KW-0067">ATP-binding</keyword>
<gene>
    <name evidence="17" type="ORF">IWA51_02830</name>
</gene>
<dbReference type="EC" id="5.6.2.4" evidence="12"/>
<dbReference type="PANTHER" id="PTHR11070:SF67">
    <property type="entry name" value="DNA 3'-5' HELICASE"/>
    <property type="match status" value="1"/>
</dbReference>
<proteinExistence type="predicted"/>
<evidence type="ECO:0000256" key="9">
    <source>
        <dbReference type="ARBA" id="ARBA00023204"/>
    </source>
</evidence>
<dbReference type="Pfam" id="PF13361">
    <property type="entry name" value="UvrD_C"/>
    <property type="match status" value="1"/>
</dbReference>
<keyword evidence="10" id="KW-0413">Isomerase</keyword>
<evidence type="ECO:0000256" key="13">
    <source>
        <dbReference type="ARBA" id="ARBA00048988"/>
    </source>
</evidence>
<evidence type="ECO:0000256" key="10">
    <source>
        <dbReference type="ARBA" id="ARBA00023235"/>
    </source>
</evidence>
<dbReference type="InterPro" id="IPR011335">
    <property type="entry name" value="Restrct_endonuc-II-like"/>
</dbReference>
<feature type="binding site" evidence="14">
    <location>
        <begin position="23"/>
        <end position="30"/>
    </location>
    <ligand>
        <name>ATP</name>
        <dbReference type="ChEBI" id="CHEBI:30616"/>
    </ligand>
</feature>
<dbReference type="Pfam" id="PF00580">
    <property type="entry name" value="UvrD-helicase"/>
    <property type="match status" value="1"/>
</dbReference>
<evidence type="ECO:0000256" key="8">
    <source>
        <dbReference type="ARBA" id="ARBA00023125"/>
    </source>
</evidence>
<evidence type="ECO:0000256" key="4">
    <source>
        <dbReference type="ARBA" id="ARBA00022801"/>
    </source>
</evidence>
<dbReference type="Gene3D" id="3.40.50.300">
    <property type="entry name" value="P-loop containing nucleotide triphosphate hydrolases"/>
    <property type="match status" value="4"/>
</dbReference>
<keyword evidence="3" id="KW-0227">DNA damage</keyword>
<dbReference type="GO" id="GO:0005829">
    <property type="term" value="C:cytosol"/>
    <property type="evidence" value="ECO:0007669"/>
    <property type="project" value="TreeGrafter"/>
</dbReference>
<evidence type="ECO:0000256" key="11">
    <source>
        <dbReference type="ARBA" id="ARBA00034617"/>
    </source>
</evidence>
<dbReference type="AlphaFoldDB" id="A0A7T3REC7"/>
<name>A0A7T3REC7_9SPIR</name>
<dbReference type="GO" id="GO:0000725">
    <property type="term" value="P:recombinational repair"/>
    <property type="evidence" value="ECO:0007669"/>
    <property type="project" value="TreeGrafter"/>
</dbReference>
<evidence type="ECO:0000259" key="16">
    <source>
        <dbReference type="PROSITE" id="PS51217"/>
    </source>
</evidence>
<dbReference type="Proteomes" id="UP000595224">
    <property type="component" value="Chromosome"/>
</dbReference>
<keyword evidence="1" id="KW-0540">Nuclease</keyword>
<feature type="domain" description="UvrD-like helicase ATP-binding" evidence="15">
    <location>
        <begin position="2"/>
        <end position="453"/>
    </location>
</feature>
<keyword evidence="4 14" id="KW-0378">Hydrolase</keyword>
<dbReference type="GO" id="GO:0004527">
    <property type="term" value="F:exonuclease activity"/>
    <property type="evidence" value="ECO:0007669"/>
    <property type="project" value="UniProtKB-KW"/>
</dbReference>
<dbReference type="PROSITE" id="PS51217">
    <property type="entry name" value="UVRD_HELICASE_CTER"/>
    <property type="match status" value="1"/>
</dbReference>
<evidence type="ECO:0000256" key="2">
    <source>
        <dbReference type="ARBA" id="ARBA00022741"/>
    </source>
</evidence>
<dbReference type="Gene3D" id="3.90.320.10">
    <property type="match status" value="1"/>
</dbReference>
<dbReference type="Pfam" id="PF12705">
    <property type="entry name" value="PDDEXK_1"/>
    <property type="match status" value="1"/>
</dbReference>
<dbReference type="InterPro" id="IPR027417">
    <property type="entry name" value="P-loop_NTPase"/>
</dbReference>
<dbReference type="EMBL" id="CP064936">
    <property type="protein sequence ID" value="QQA01568.1"/>
    <property type="molecule type" value="Genomic_DNA"/>
</dbReference>
<evidence type="ECO:0000313" key="18">
    <source>
        <dbReference type="Proteomes" id="UP000595224"/>
    </source>
</evidence>
<comment type="catalytic activity">
    <reaction evidence="11">
        <text>Couples ATP hydrolysis with the unwinding of duplex DNA by translocating in the 3'-5' direction.</text>
        <dbReference type="EC" id="5.6.2.4"/>
    </reaction>
</comment>
<organism evidence="17 18">
    <name type="scientific">Treponema peruense</name>
    <dbReference type="NCBI Taxonomy" id="2787628"/>
    <lineage>
        <taxon>Bacteria</taxon>
        <taxon>Pseudomonadati</taxon>
        <taxon>Spirochaetota</taxon>
        <taxon>Spirochaetia</taxon>
        <taxon>Spirochaetales</taxon>
        <taxon>Treponemataceae</taxon>
        <taxon>Treponema</taxon>
    </lineage>
</organism>
<evidence type="ECO:0000256" key="3">
    <source>
        <dbReference type="ARBA" id="ARBA00022763"/>
    </source>
</evidence>
<evidence type="ECO:0000313" key="17">
    <source>
        <dbReference type="EMBL" id="QQA01568.1"/>
    </source>
</evidence>
<dbReference type="InterPro" id="IPR011604">
    <property type="entry name" value="PDDEXK-like_dom_sf"/>
</dbReference>
<feature type="domain" description="UvrD-like helicase C-terminal" evidence="16">
    <location>
        <begin position="502"/>
        <end position="774"/>
    </location>
</feature>
<dbReference type="KEGG" id="tper:IWA51_02830"/>
<protein>
    <recommendedName>
        <fullName evidence="12">DNA 3'-5' helicase</fullName>
        <ecNumber evidence="12">5.6.2.4</ecNumber>
    </recommendedName>
</protein>
<dbReference type="PANTHER" id="PTHR11070">
    <property type="entry name" value="UVRD / RECB / PCRA DNA HELICASE FAMILY MEMBER"/>
    <property type="match status" value="1"/>
</dbReference>
<evidence type="ECO:0000256" key="14">
    <source>
        <dbReference type="PROSITE-ProRule" id="PRU00560"/>
    </source>
</evidence>
<keyword evidence="8" id="KW-0238">DNA-binding</keyword>
<keyword evidence="2 14" id="KW-0547">Nucleotide-binding</keyword>
<evidence type="ECO:0000259" key="15">
    <source>
        <dbReference type="PROSITE" id="PS51198"/>
    </source>
</evidence>